<evidence type="ECO:0000313" key="3">
    <source>
        <dbReference type="Proteomes" id="UP001500121"/>
    </source>
</evidence>
<keyword evidence="1" id="KW-0812">Transmembrane</keyword>
<name>A0ABP8Z6V0_9MICO</name>
<keyword evidence="3" id="KW-1185">Reference proteome</keyword>
<evidence type="ECO:0000256" key="1">
    <source>
        <dbReference type="SAM" id="Phobius"/>
    </source>
</evidence>
<protein>
    <submittedName>
        <fullName evidence="2">Uncharacterized protein</fullName>
    </submittedName>
</protein>
<sequence>MRTWPGLAAIGAGLIHLGSSVGAVPAALTPLLLLGVAEVLWGVLALSRTAPPAAPAAAGGTAVALVGTVVGLLLPGSAARHGFSVSLGVPPVAFAVGGALDLAVGVLLVVHLLRGRIETRPMRPLRFVLEAGAAAAVVAVLVTQGLAATSVGGSMPMQMH</sequence>
<keyword evidence="1" id="KW-0472">Membrane</keyword>
<dbReference type="Proteomes" id="UP001500121">
    <property type="component" value="Unassembled WGS sequence"/>
</dbReference>
<feature type="transmembrane region" description="Helical" evidence="1">
    <location>
        <begin position="125"/>
        <end position="147"/>
    </location>
</feature>
<comment type="caution">
    <text evidence="2">The sequence shown here is derived from an EMBL/GenBank/DDBJ whole genome shotgun (WGS) entry which is preliminary data.</text>
</comment>
<feature type="transmembrane region" description="Helical" evidence="1">
    <location>
        <begin position="94"/>
        <end position="113"/>
    </location>
</feature>
<dbReference type="EMBL" id="BAABLP010000004">
    <property type="protein sequence ID" value="GAA4748118.1"/>
    <property type="molecule type" value="Genomic_DNA"/>
</dbReference>
<evidence type="ECO:0000313" key="2">
    <source>
        <dbReference type="EMBL" id="GAA4748118.1"/>
    </source>
</evidence>
<accession>A0ABP8Z6V0</accession>
<reference evidence="3" key="1">
    <citation type="journal article" date="2019" name="Int. J. Syst. Evol. Microbiol.">
        <title>The Global Catalogue of Microorganisms (GCM) 10K type strain sequencing project: providing services to taxonomists for standard genome sequencing and annotation.</title>
        <authorList>
            <consortium name="The Broad Institute Genomics Platform"/>
            <consortium name="The Broad Institute Genome Sequencing Center for Infectious Disease"/>
            <person name="Wu L."/>
            <person name="Ma J."/>
        </authorList>
    </citation>
    <scope>NUCLEOTIDE SEQUENCE [LARGE SCALE GENOMIC DNA]</scope>
    <source>
        <strain evidence="3">JCM 19015</strain>
    </source>
</reference>
<feature type="transmembrane region" description="Helical" evidence="1">
    <location>
        <begin position="56"/>
        <end position="74"/>
    </location>
</feature>
<proteinExistence type="predicted"/>
<dbReference type="RefSeq" id="WP_345481048.1">
    <property type="nucleotide sequence ID" value="NZ_BAABLP010000004.1"/>
</dbReference>
<gene>
    <name evidence="2" type="ORF">GCM10025783_20340</name>
</gene>
<organism evidence="2 3">
    <name type="scientific">Amnibacterium soli</name>
    <dbReference type="NCBI Taxonomy" id="1282736"/>
    <lineage>
        <taxon>Bacteria</taxon>
        <taxon>Bacillati</taxon>
        <taxon>Actinomycetota</taxon>
        <taxon>Actinomycetes</taxon>
        <taxon>Micrococcales</taxon>
        <taxon>Microbacteriaceae</taxon>
        <taxon>Amnibacterium</taxon>
    </lineage>
</organism>
<keyword evidence="1" id="KW-1133">Transmembrane helix</keyword>